<name>A0A162D528_9CRUS</name>
<dbReference type="AlphaFoldDB" id="A0A162D528"/>
<feature type="region of interest" description="Disordered" evidence="1">
    <location>
        <begin position="94"/>
        <end position="121"/>
    </location>
</feature>
<feature type="non-terminal residue" evidence="2">
    <location>
        <position position="121"/>
    </location>
</feature>
<organism evidence="2 3">
    <name type="scientific">Daphnia magna</name>
    <dbReference type="NCBI Taxonomy" id="35525"/>
    <lineage>
        <taxon>Eukaryota</taxon>
        <taxon>Metazoa</taxon>
        <taxon>Ecdysozoa</taxon>
        <taxon>Arthropoda</taxon>
        <taxon>Crustacea</taxon>
        <taxon>Branchiopoda</taxon>
        <taxon>Diplostraca</taxon>
        <taxon>Cladocera</taxon>
        <taxon>Anomopoda</taxon>
        <taxon>Daphniidae</taxon>
        <taxon>Daphnia</taxon>
    </lineage>
</organism>
<gene>
    <name evidence="2" type="ORF">APZ42_005445</name>
</gene>
<sequence length="121" mass="13519">EPLTLNNPPRGRLTLATAGTSARRESENQSEPEETEDQRKKPAVSNVVTPRTAKIIPIRPQVSRKKKQISSIASLREKMCKDQGMESYVRCVHDATKKTDDRPSTSSLPIQVSRKKISPPK</sequence>
<evidence type="ECO:0000256" key="1">
    <source>
        <dbReference type="SAM" id="MobiDB-lite"/>
    </source>
</evidence>
<accession>A0A162D528</accession>
<feature type="compositionally biased region" description="Basic and acidic residues" evidence="1">
    <location>
        <begin position="94"/>
        <end position="103"/>
    </location>
</feature>
<reference evidence="2 3" key="1">
    <citation type="submission" date="2016-03" db="EMBL/GenBank/DDBJ databases">
        <title>EvidentialGene: Evidence-directed Construction of Genes on Genomes.</title>
        <authorList>
            <person name="Gilbert D.G."/>
            <person name="Choi J.-H."/>
            <person name="Mockaitis K."/>
            <person name="Colbourne J."/>
            <person name="Pfrender M."/>
        </authorList>
    </citation>
    <scope>NUCLEOTIDE SEQUENCE [LARGE SCALE GENOMIC DNA]</scope>
    <source>
        <strain evidence="2 3">Xinb3</strain>
        <tissue evidence="2">Complete organism</tissue>
    </source>
</reference>
<dbReference type="OrthoDB" id="2285229at2759"/>
<dbReference type="EMBL" id="LRGB01015345">
    <property type="protein sequence ID" value="KZR98914.1"/>
    <property type="molecule type" value="Genomic_DNA"/>
</dbReference>
<feature type="region of interest" description="Disordered" evidence="1">
    <location>
        <begin position="1"/>
        <end position="52"/>
    </location>
</feature>
<keyword evidence="3" id="KW-1185">Reference proteome</keyword>
<protein>
    <submittedName>
        <fullName evidence="2">Uncharacterized protein</fullName>
    </submittedName>
</protein>
<comment type="caution">
    <text evidence="2">The sequence shown here is derived from an EMBL/GenBank/DDBJ whole genome shotgun (WGS) entry which is preliminary data.</text>
</comment>
<feature type="non-terminal residue" evidence="2">
    <location>
        <position position="1"/>
    </location>
</feature>
<proteinExistence type="predicted"/>
<evidence type="ECO:0000313" key="3">
    <source>
        <dbReference type="Proteomes" id="UP000076858"/>
    </source>
</evidence>
<dbReference type="Proteomes" id="UP000076858">
    <property type="component" value="Unassembled WGS sequence"/>
</dbReference>
<evidence type="ECO:0000313" key="2">
    <source>
        <dbReference type="EMBL" id="KZR98914.1"/>
    </source>
</evidence>